<feature type="region of interest" description="Disordered" evidence="1">
    <location>
        <begin position="1"/>
        <end position="25"/>
    </location>
</feature>
<dbReference type="Proteomes" id="UP000007148">
    <property type="component" value="Unassembled WGS sequence"/>
</dbReference>
<accession>G4TD05</accession>
<dbReference type="AlphaFoldDB" id="G4TD05"/>
<protein>
    <submittedName>
        <fullName evidence="2">Uncharacterized protein</fullName>
    </submittedName>
</protein>
<dbReference type="EMBL" id="CAFZ01000049">
    <property type="protein sequence ID" value="CCA69203.1"/>
    <property type="molecule type" value="Genomic_DNA"/>
</dbReference>
<sequence length="611" mass="68539">MDETSNRTDNREQENSLVPRVCHSNGWAPAYRPFLCKISAYSTPPPSSYDEDSSEAGSIGGFKTARASPVATRPNSPDQVDPPDAMGPFTHDGPFVRETKAKKDDDDNLAQIIDSSAEAPLSTPLVTSIPPQDIMHRIKGMYRLLHLASDKGVGGAINKVVIDTKSIECFANQVEQNSYISITKVNFRALDNYTIKPRGVYGSLTSLVSFLEDLGRIDQETKDKLLVQSDESESSTDSLQTGLYLLDATEIQDGLRYIVYWPEKETWNDNAPSTLARNRVTFMRYLTKLCDQVVCLISDEHADKFVWEEETPETVTKEKRGGSRKFRVEETQNQNEDVLMSAGFTLHHPCFGPPKCLPPPEHSNPFYPSPTLLTSSVAQRILRVEYNPGAPEQIRLEEESRPKVALQHFFNSYANGQICLSDELDKDSLSTLLSLGLCRDTYFSTLDQWKAHIKSHKTQWLEKETDVTRAGVKQLEETLNHAVTFCIHTYMRRGLTKEEILSQILPTDRIGSWDYGKQKEAYSELDNSQDLCDAFKNATHHLKQALDNLDPGPEFQALKEDCLCIEMAIDHSFESSLGASQDVDTMTTASTEVVFTSQYIDPSGYQGLPSF</sequence>
<comment type="caution">
    <text evidence="2">The sequence shown here is derived from an EMBL/GenBank/DDBJ whole genome shotgun (WGS) entry which is preliminary data.</text>
</comment>
<feature type="region of interest" description="Disordered" evidence="1">
    <location>
        <begin position="42"/>
        <end position="107"/>
    </location>
</feature>
<reference evidence="2 3" key="1">
    <citation type="journal article" date="2011" name="PLoS Pathog.">
        <title>Endophytic Life Strategies Decoded by Genome and Transcriptome Analyses of the Mutualistic Root Symbiont Piriformospora indica.</title>
        <authorList>
            <person name="Zuccaro A."/>
            <person name="Lahrmann U."/>
            <person name="Guldener U."/>
            <person name="Langen G."/>
            <person name="Pfiffi S."/>
            <person name="Biedenkopf D."/>
            <person name="Wong P."/>
            <person name="Samans B."/>
            <person name="Grimm C."/>
            <person name="Basiewicz M."/>
            <person name="Murat C."/>
            <person name="Martin F."/>
            <person name="Kogel K.H."/>
        </authorList>
    </citation>
    <scope>NUCLEOTIDE SEQUENCE [LARGE SCALE GENOMIC DNA]</scope>
    <source>
        <strain evidence="2 3">DSM 11827</strain>
    </source>
</reference>
<gene>
    <name evidence="2" type="ORF">PIIN_03103</name>
</gene>
<organism evidence="2 3">
    <name type="scientific">Serendipita indica (strain DSM 11827)</name>
    <name type="common">Root endophyte fungus</name>
    <name type="synonym">Piriformospora indica</name>
    <dbReference type="NCBI Taxonomy" id="1109443"/>
    <lineage>
        <taxon>Eukaryota</taxon>
        <taxon>Fungi</taxon>
        <taxon>Dikarya</taxon>
        <taxon>Basidiomycota</taxon>
        <taxon>Agaricomycotina</taxon>
        <taxon>Agaricomycetes</taxon>
        <taxon>Sebacinales</taxon>
        <taxon>Serendipitaceae</taxon>
        <taxon>Serendipita</taxon>
    </lineage>
</organism>
<dbReference type="STRING" id="1109443.G4TD05"/>
<dbReference type="HOGENOM" id="CLU_446968_0_0_1"/>
<keyword evidence="3" id="KW-1185">Reference proteome</keyword>
<name>G4TD05_SERID</name>
<dbReference type="OrthoDB" id="2343366at2759"/>
<evidence type="ECO:0000256" key="1">
    <source>
        <dbReference type="SAM" id="MobiDB-lite"/>
    </source>
</evidence>
<feature type="compositionally biased region" description="Basic and acidic residues" evidence="1">
    <location>
        <begin position="94"/>
        <end position="105"/>
    </location>
</feature>
<evidence type="ECO:0000313" key="2">
    <source>
        <dbReference type="EMBL" id="CCA69203.1"/>
    </source>
</evidence>
<dbReference type="eggNOG" id="ENOG502QUF5">
    <property type="taxonomic scope" value="Eukaryota"/>
</dbReference>
<evidence type="ECO:0000313" key="3">
    <source>
        <dbReference type="Proteomes" id="UP000007148"/>
    </source>
</evidence>
<proteinExistence type="predicted"/>
<dbReference type="InParanoid" id="G4TD05"/>
<feature type="compositionally biased region" description="Basic and acidic residues" evidence="1">
    <location>
        <begin position="1"/>
        <end position="14"/>
    </location>
</feature>